<comment type="caution">
    <text evidence="1">The sequence shown here is derived from an EMBL/GenBank/DDBJ whole genome shotgun (WGS) entry which is preliminary data.</text>
</comment>
<dbReference type="EMBL" id="BMRB01000003">
    <property type="protein sequence ID" value="GGS44128.1"/>
    <property type="molecule type" value="Genomic_DNA"/>
</dbReference>
<evidence type="ECO:0000313" key="2">
    <source>
        <dbReference type="Proteomes" id="UP000660680"/>
    </source>
</evidence>
<evidence type="ECO:0000313" key="1">
    <source>
        <dbReference type="EMBL" id="GGS44128.1"/>
    </source>
</evidence>
<accession>A0A918GL16</accession>
<dbReference type="Gene3D" id="3.40.50.2000">
    <property type="entry name" value="Glycogen Phosphorylase B"/>
    <property type="match status" value="2"/>
</dbReference>
<protein>
    <submittedName>
        <fullName evidence="1">Oleandomycin glycosyltransferase</fullName>
    </submittedName>
</protein>
<keyword evidence="2" id="KW-1185">Reference proteome</keyword>
<reference evidence="1" key="2">
    <citation type="submission" date="2020-09" db="EMBL/GenBank/DDBJ databases">
        <authorList>
            <person name="Sun Q."/>
            <person name="Ohkuma M."/>
        </authorList>
    </citation>
    <scope>NUCLEOTIDE SEQUENCE</scope>
    <source>
        <strain evidence="1">JCM 3276</strain>
    </source>
</reference>
<dbReference type="AlphaFoldDB" id="A0A918GL16"/>
<reference evidence="1" key="1">
    <citation type="journal article" date="2014" name="Int. J. Syst. Evol. Microbiol.">
        <title>Complete genome sequence of Corynebacterium casei LMG S-19264T (=DSM 44701T), isolated from a smear-ripened cheese.</title>
        <authorList>
            <consortium name="US DOE Joint Genome Institute (JGI-PGF)"/>
            <person name="Walter F."/>
            <person name="Albersmeier A."/>
            <person name="Kalinowski J."/>
            <person name="Ruckert C."/>
        </authorList>
    </citation>
    <scope>NUCLEOTIDE SEQUENCE</scope>
    <source>
        <strain evidence="1">JCM 3276</strain>
    </source>
</reference>
<gene>
    <name evidence="1" type="ORF">GCM10010171_44130</name>
</gene>
<sequence length="385" mass="40379">MNVLLCPLSDAGYLYPAIALGRELVRRGHTAHVLGRAAAAPVAAHAGLPFLAAEERGGAGGFSVVRWRDGGAAQVEATREAAREVGADVLVTSVLCHGALLAGEILDLPVFVLGLTTYLWNYRSGGDDEPQPATTRAARTRDTLRIYDDLRAHTGLPARRRPLSADPLHGTALLLRGHPSLEYPGTVLPDRVRHVGPLAWEPTPGRGADAELARLDEVGKPVVYVHLGRFFGGRTQWPRLNAAFTGGPFQAVVEQGRSTNPDPVPGADILLVRKPWMRPFLDRAGLVLTSGTSAPVLAALLAGKPLGLSPNGSEQPVLSAACVRAGVGTPLLTDDDPAAALRAAWDDPGPRDRAARLGSVLAAADSAARAADVVERSGVLLPALN</sequence>
<dbReference type="Proteomes" id="UP000660680">
    <property type="component" value="Unassembled WGS sequence"/>
</dbReference>
<proteinExistence type="predicted"/>
<dbReference type="SUPFAM" id="SSF53756">
    <property type="entry name" value="UDP-Glycosyltransferase/glycogen phosphorylase"/>
    <property type="match status" value="1"/>
</dbReference>
<dbReference type="RefSeq" id="WP_189212406.1">
    <property type="nucleotide sequence ID" value="NZ_BMRB01000003.1"/>
</dbReference>
<name>A0A918GL16_9PSEU</name>
<organism evidence="1 2">
    <name type="scientific">Actinokineospora fastidiosa</name>
    <dbReference type="NCBI Taxonomy" id="1816"/>
    <lineage>
        <taxon>Bacteria</taxon>
        <taxon>Bacillati</taxon>
        <taxon>Actinomycetota</taxon>
        <taxon>Actinomycetes</taxon>
        <taxon>Pseudonocardiales</taxon>
        <taxon>Pseudonocardiaceae</taxon>
        <taxon>Actinokineospora</taxon>
    </lineage>
</organism>